<evidence type="ECO:0000256" key="6">
    <source>
        <dbReference type="SAM" id="MobiDB-lite"/>
    </source>
</evidence>
<proteinExistence type="predicted"/>
<reference evidence="8 9" key="1">
    <citation type="submission" date="2024-11" db="EMBL/GenBank/DDBJ databases">
        <title>A near-complete genome assembly of Cinchona calisaya.</title>
        <authorList>
            <person name="Lian D.C."/>
            <person name="Zhao X.W."/>
            <person name="Wei L."/>
        </authorList>
    </citation>
    <scope>NUCLEOTIDE SEQUENCE [LARGE SCALE GENOMIC DNA]</scope>
    <source>
        <tissue evidence="8">Nenye</tissue>
    </source>
</reference>
<keyword evidence="2" id="KW-1003">Cell membrane</keyword>
<organism evidence="8 9">
    <name type="scientific">Cinchona calisaya</name>
    <dbReference type="NCBI Taxonomy" id="153742"/>
    <lineage>
        <taxon>Eukaryota</taxon>
        <taxon>Viridiplantae</taxon>
        <taxon>Streptophyta</taxon>
        <taxon>Embryophyta</taxon>
        <taxon>Tracheophyta</taxon>
        <taxon>Spermatophyta</taxon>
        <taxon>Magnoliopsida</taxon>
        <taxon>eudicotyledons</taxon>
        <taxon>Gunneridae</taxon>
        <taxon>Pentapetalae</taxon>
        <taxon>asterids</taxon>
        <taxon>lamiids</taxon>
        <taxon>Gentianales</taxon>
        <taxon>Rubiaceae</taxon>
        <taxon>Cinchonoideae</taxon>
        <taxon>Cinchoneae</taxon>
        <taxon>Cinchona</taxon>
    </lineage>
</organism>
<keyword evidence="4" id="KW-0472">Membrane</keyword>
<comment type="caution">
    <text evidence="8">The sequence shown here is derived from an EMBL/GenBank/DDBJ whole genome shotgun (WGS) entry which is preliminary data.</text>
</comment>
<feature type="compositionally biased region" description="Polar residues" evidence="6">
    <location>
        <begin position="1"/>
        <end position="30"/>
    </location>
</feature>
<evidence type="ECO:0000313" key="9">
    <source>
        <dbReference type="Proteomes" id="UP001630127"/>
    </source>
</evidence>
<evidence type="ECO:0000256" key="4">
    <source>
        <dbReference type="ARBA" id="ARBA00023136"/>
    </source>
</evidence>
<keyword evidence="9" id="KW-1185">Reference proteome</keyword>
<dbReference type="InterPro" id="IPR015898">
    <property type="entry name" value="G-protein_gamma-like_dom"/>
</dbReference>
<dbReference type="SMART" id="SM01224">
    <property type="entry name" value="G_gamma"/>
    <property type="match status" value="1"/>
</dbReference>
<dbReference type="PANTHER" id="PTHR35129:SF5">
    <property type="entry name" value="GUANINE NUCLEOTIDE-BINDING PROTEIN SUBUNIT GAMMA 2"/>
    <property type="match status" value="1"/>
</dbReference>
<gene>
    <name evidence="8" type="ORF">ACH5RR_040895</name>
</gene>
<dbReference type="InterPro" id="IPR045878">
    <property type="entry name" value="GG1/2"/>
</dbReference>
<evidence type="ECO:0000313" key="8">
    <source>
        <dbReference type="EMBL" id="KAL3498163.1"/>
    </source>
</evidence>
<dbReference type="GO" id="GO:0005886">
    <property type="term" value="C:plasma membrane"/>
    <property type="evidence" value="ECO:0007669"/>
    <property type="project" value="UniProtKB-SubCell"/>
</dbReference>
<keyword evidence="3" id="KW-0175">Coiled coil</keyword>
<feature type="region of interest" description="Disordered" evidence="6">
    <location>
        <begin position="1"/>
        <end position="37"/>
    </location>
</feature>
<accession>A0ABD2XT51</accession>
<dbReference type="AlphaFoldDB" id="A0ABD2XT51"/>
<dbReference type="GO" id="GO:0007165">
    <property type="term" value="P:signal transduction"/>
    <property type="evidence" value="ECO:0007669"/>
    <property type="project" value="UniProtKB-KW"/>
</dbReference>
<sequence length="121" mass="13372">MDSTPQTDSQQNTKSPIATPSSSLPISTGGENRHEPRMAGFMGKHRMAAAVAYLDQQIQIIQEELDQLETLGESSIVCRELVTSIESVPDALLPVTKGPLEIGWDRWFQGGHGSRARKRWI</sequence>
<evidence type="ECO:0000259" key="7">
    <source>
        <dbReference type="SMART" id="SM01224"/>
    </source>
</evidence>
<evidence type="ECO:0000256" key="2">
    <source>
        <dbReference type="ARBA" id="ARBA00022475"/>
    </source>
</evidence>
<comment type="subcellular location">
    <subcellularLocation>
        <location evidence="1">Cell membrane</location>
    </subcellularLocation>
</comment>
<dbReference type="Pfam" id="PF00631">
    <property type="entry name" value="G-gamma"/>
    <property type="match status" value="1"/>
</dbReference>
<evidence type="ECO:0000256" key="1">
    <source>
        <dbReference type="ARBA" id="ARBA00004236"/>
    </source>
</evidence>
<keyword evidence="5" id="KW-0807">Transducer</keyword>
<name>A0ABD2XT51_9GENT</name>
<protein>
    <recommendedName>
        <fullName evidence="7">G protein gamma domain-containing protein</fullName>
    </recommendedName>
</protein>
<dbReference type="PANTHER" id="PTHR35129">
    <property type="entry name" value="GUANINE NUCLEOTIDE-BINDING PROTEIN SUBUNIT GAMMA 1"/>
    <property type="match status" value="1"/>
</dbReference>
<feature type="domain" description="G protein gamma" evidence="7">
    <location>
        <begin position="47"/>
        <end position="121"/>
    </location>
</feature>
<dbReference type="EMBL" id="JBJUIK010000017">
    <property type="protein sequence ID" value="KAL3498163.1"/>
    <property type="molecule type" value="Genomic_DNA"/>
</dbReference>
<dbReference type="Proteomes" id="UP001630127">
    <property type="component" value="Unassembled WGS sequence"/>
</dbReference>
<evidence type="ECO:0000256" key="5">
    <source>
        <dbReference type="ARBA" id="ARBA00023224"/>
    </source>
</evidence>
<evidence type="ECO:0000256" key="3">
    <source>
        <dbReference type="ARBA" id="ARBA00023054"/>
    </source>
</evidence>